<dbReference type="PROSITE" id="PS50966">
    <property type="entry name" value="ZF_SWIM"/>
    <property type="match status" value="1"/>
</dbReference>
<evidence type="ECO:0000256" key="2">
    <source>
        <dbReference type="SAM" id="MobiDB-lite"/>
    </source>
</evidence>
<evidence type="ECO:0000313" key="5">
    <source>
        <dbReference type="Proteomes" id="UP001165083"/>
    </source>
</evidence>
<feature type="compositionally biased region" description="Polar residues" evidence="2">
    <location>
        <begin position="520"/>
        <end position="535"/>
    </location>
</feature>
<gene>
    <name evidence="4" type="ORF">Plil01_001585700</name>
</gene>
<accession>A0A9W6XF09</accession>
<feature type="region of interest" description="Disordered" evidence="2">
    <location>
        <begin position="520"/>
        <end position="675"/>
    </location>
</feature>
<dbReference type="InterPro" id="IPR007527">
    <property type="entry name" value="Znf_SWIM"/>
</dbReference>
<feature type="compositionally biased region" description="Polar residues" evidence="2">
    <location>
        <begin position="624"/>
        <end position="636"/>
    </location>
</feature>
<keyword evidence="1" id="KW-0479">Metal-binding</keyword>
<dbReference type="InterPro" id="IPR052579">
    <property type="entry name" value="Zinc_finger_SWIM"/>
</dbReference>
<evidence type="ECO:0000259" key="3">
    <source>
        <dbReference type="PROSITE" id="PS50966"/>
    </source>
</evidence>
<feature type="compositionally biased region" description="Basic and acidic residues" evidence="2">
    <location>
        <begin position="562"/>
        <end position="571"/>
    </location>
</feature>
<dbReference type="PANTHER" id="PTHR31569:SF4">
    <property type="entry name" value="SWIM-TYPE DOMAIN-CONTAINING PROTEIN"/>
    <property type="match status" value="1"/>
</dbReference>
<dbReference type="PANTHER" id="PTHR31569">
    <property type="entry name" value="SWIM-TYPE DOMAIN-CONTAINING PROTEIN"/>
    <property type="match status" value="1"/>
</dbReference>
<keyword evidence="1" id="KW-0862">Zinc</keyword>
<keyword evidence="5" id="KW-1185">Reference proteome</keyword>
<evidence type="ECO:0000313" key="4">
    <source>
        <dbReference type="EMBL" id="GMF37737.1"/>
    </source>
</evidence>
<evidence type="ECO:0000256" key="1">
    <source>
        <dbReference type="PROSITE-ProRule" id="PRU00325"/>
    </source>
</evidence>
<feature type="domain" description="SWIM-type" evidence="3">
    <location>
        <begin position="320"/>
        <end position="353"/>
    </location>
</feature>
<name>A0A9W6XF09_9STRA</name>
<dbReference type="OrthoDB" id="104108at2759"/>
<dbReference type="Pfam" id="PF21056">
    <property type="entry name" value="ZSWIM1-3_RNaseH-like"/>
    <property type="match status" value="1"/>
</dbReference>
<feature type="compositionally biased region" description="Basic and acidic residues" evidence="2">
    <location>
        <begin position="638"/>
        <end position="647"/>
    </location>
</feature>
<protein>
    <submittedName>
        <fullName evidence="4">Unnamed protein product</fullName>
    </submittedName>
</protein>
<dbReference type="Proteomes" id="UP001165083">
    <property type="component" value="Unassembled WGS sequence"/>
</dbReference>
<comment type="caution">
    <text evidence="4">The sequence shown here is derived from an EMBL/GenBank/DDBJ whole genome shotgun (WGS) entry which is preliminary data.</text>
</comment>
<keyword evidence="1" id="KW-0863">Zinc-finger</keyword>
<dbReference type="AlphaFoldDB" id="A0A9W6XF09"/>
<feature type="compositionally biased region" description="Polar residues" evidence="2">
    <location>
        <begin position="604"/>
        <end position="616"/>
    </location>
</feature>
<organism evidence="4 5">
    <name type="scientific">Phytophthora lilii</name>
    <dbReference type="NCBI Taxonomy" id="2077276"/>
    <lineage>
        <taxon>Eukaryota</taxon>
        <taxon>Sar</taxon>
        <taxon>Stramenopiles</taxon>
        <taxon>Oomycota</taxon>
        <taxon>Peronosporomycetes</taxon>
        <taxon>Peronosporales</taxon>
        <taxon>Peronosporaceae</taxon>
        <taxon>Phytophthora</taxon>
    </lineage>
</organism>
<proteinExistence type="predicted"/>
<dbReference type="EMBL" id="BSXW01001572">
    <property type="protein sequence ID" value="GMF37737.1"/>
    <property type="molecule type" value="Genomic_DNA"/>
</dbReference>
<dbReference type="InterPro" id="IPR048324">
    <property type="entry name" value="ZSWIM1-3_RNaseH-like"/>
</dbReference>
<dbReference type="GO" id="GO:0008270">
    <property type="term" value="F:zinc ion binding"/>
    <property type="evidence" value="ECO:0007669"/>
    <property type="project" value="UniProtKB-KW"/>
</dbReference>
<reference evidence="4" key="1">
    <citation type="submission" date="2023-04" db="EMBL/GenBank/DDBJ databases">
        <title>Phytophthora lilii NBRC 32176.</title>
        <authorList>
            <person name="Ichikawa N."/>
            <person name="Sato H."/>
            <person name="Tonouchi N."/>
        </authorList>
    </citation>
    <scope>NUCLEOTIDE SEQUENCE</scope>
    <source>
        <strain evidence="4">NBRC 32176</strain>
    </source>
</reference>
<sequence>MRKVFEAFPEVLRVDGASTEEKKTESNYRVFSLMAHDTLGSWQYVQHAIVENDRSETLRAALDQFKVHNAHHSRIRALIVPSEDSVQLEELRANFPAARVLYSQFHVVRALHKAIAEHGKDLTSWHRDRLTGIAQLLVYAPTPVVYGANIAVMAEVLGSKQHPFFCFFLDKWDSCRDRWSTFAREGVTTFSISENDGQFAPTWRSIFTAANGELALDETVAAIRYYQAVVERAFIRDLNLAASSVSNAAGASSDSNNEYDAEMRLLAATVSPAASSLIFPQYRYAISRGAYQFCEPLRGSFFVSAVAPNDIFCDELSKEFCVEAERRWQCSCAFMVNHHLPCRHVFYIRRIVRCSCVIPVEHIEPRWVLAKAQDFFNPLRGNGVAGSGENGIGLDQDDHRHVVAPPGAWQKFVTAQEVGKRISQRMMEMDPEEFDRALHFYNLVETTLNVRPFDLNSAAVARLNSEGGRFVSQPAQRRPNWVEPDPTRTLAPRAVVGRMYASANDRIAAEVAAGTFQQAQLTKRSQPNRTGTQSAEVIDLQGESEEEEKENSLQQGDAAGDETQRDQEHGDNGVQHLQAKSGPVEQLESLGGGQTVASTGGDVESNTADQNTTHNDSYADEVVNTVNQSEPNSSNAVPDDRPGREPWESIDDPDNYSEMHEAKATSPPRSPGFAN</sequence>